<dbReference type="FunFam" id="3.30.413.10:FF:000014">
    <property type="entry name" value="Sulfite reductase [ferredoxin], chloroplastic"/>
    <property type="match status" value="1"/>
</dbReference>
<evidence type="ECO:0000313" key="12">
    <source>
        <dbReference type="EMBL" id="CAD75378.1"/>
    </source>
</evidence>
<dbReference type="EnsemblBacteria" id="CAD75378">
    <property type="protein sequence ID" value="CAD75378"/>
    <property type="gene ID" value="RB7465"/>
</dbReference>
<dbReference type="InterPro" id="IPR036136">
    <property type="entry name" value="Nit/Sulf_reduc_fer-like_dom_sf"/>
</dbReference>
<dbReference type="InParanoid" id="Q7UNP0"/>
<dbReference type="InterPro" id="IPR006067">
    <property type="entry name" value="NO2/SO3_Rdtase_4Fe4S_dom"/>
</dbReference>
<feature type="domain" description="Nitrite/sulphite reductase 4Fe-4S" evidence="10">
    <location>
        <begin position="523"/>
        <end position="617"/>
    </location>
</feature>
<dbReference type="PRINTS" id="PR00397">
    <property type="entry name" value="SIROHAEM"/>
</dbReference>
<dbReference type="PATRIC" id="fig|243090.15.peg.3604"/>
<proteinExistence type="inferred from homology"/>
<dbReference type="AlphaFoldDB" id="Q7UNP0"/>
<evidence type="ECO:0000256" key="9">
    <source>
        <dbReference type="ARBA" id="ARBA00023014"/>
    </source>
</evidence>
<dbReference type="GO" id="GO:0050311">
    <property type="term" value="F:sulfite reductase (ferredoxin) activity"/>
    <property type="evidence" value="ECO:0007669"/>
    <property type="project" value="UniProtKB-EC"/>
</dbReference>
<evidence type="ECO:0000256" key="4">
    <source>
        <dbReference type="ARBA" id="ARBA00022485"/>
    </source>
</evidence>
<sequence>MVKNWNCRYKEPNTNLRSFDRRKSHRIFDSMSTDASETNAAPTDAPAKPIKLSPVEKIKQESGFLKGSIDVELADPVDHFDNANIQLLKFHGTYQQDDRDKRAELKKSGGGKAYSMMIRCRIPGGRLSSDQLVAHLDMCDELGDSTLKITTRQTLQLHGILKGDLRETIRRINEVELSTLAACGDVNRNIMCCPAKRVGGIHAQLNEFTDELTEALAPQTPAYHELWLTDPDTGEKTLAGGGEPEASSAPVIDEPLYGPTYLPRKFKVGIALPDDNCIDIYTQDLGFLAVIRDGQIIGYNVSVGGGMGRTPSAKKTFPALAKRMAFVTPEQAIDVAKAVIIVQRDNGNRSDRKVARLKYLIADWGIEKFRAEVEKVFGGPLADCTEDDVHEFDDHMGWQEQGDGKLSYGLNIENGRLYDNEQVQVKAAIRAVCARFNREIRLTSHQSMIFCDIDPSEKEELIEILKSHGLRTTEETSTVRRWSIACVALPTCGLAITESERRLPSIIDSIEEPLAKLGLSNERFTIRMTGCPNGCARPYNADLALVGRAVGKYTLFAGGGWLGNRLAYIYKDQVKDEDVTAELTGIFAAFKANREEGESLGTFCDRVGAEKLAELAEAAPLPA</sequence>
<feature type="domain" description="Nitrite/sulphite reductase 4Fe-4S" evidence="10">
    <location>
        <begin position="254"/>
        <end position="378"/>
    </location>
</feature>
<dbReference type="Gene3D" id="3.30.413.10">
    <property type="entry name" value="Sulfite Reductase Hemoprotein, domain 1"/>
    <property type="match status" value="2"/>
</dbReference>
<keyword evidence="4" id="KW-0004">4Fe-4S</keyword>
<dbReference type="InterPro" id="IPR045169">
    <property type="entry name" value="NO2/SO3_Rdtase_4Fe4S_prot"/>
</dbReference>
<evidence type="ECO:0000256" key="5">
    <source>
        <dbReference type="ARBA" id="ARBA00022617"/>
    </source>
</evidence>
<dbReference type="OrthoDB" id="9803707at2"/>
<comment type="similarity">
    <text evidence="3">Belongs to the nitrite and sulfite reductase 4Fe-4S domain family.</text>
</comment>
<dbReference type="SUPFAM" id="SSF55124">
    <property type="entry name" value="Nitrite/Sulfite reductase N-terminal domain-like"/>
    <property type="match status" value="2"/>
</dbReference>
<keyword evidence="6" id="KW-0479">Metal-binding</keyword>
<keyword evidence="13" id="KW-1185">Reference proteome</keyword>
<dbReference type="EC" id="1.8.7.1" evidence="12"/>
<dbReference type="Proteomes" id="UP000001025">
    <property type="component" value="Chromosome"/>
</dbReference>
<evidence type="ECO:0000256" key="6">
    <source>
        <dbReference type="ARBA" id="ARBA00022723"/>
    </source>
</evidence>
<keyword evidence="9" id="KW-0411">Iron-sulfur</keyword>
<dbReference type="NCBIfam" id="NF010029">
    <property type="entry name" value="PRK13504.1"/>
    <property type="match status" value="1"/>
</dbReference>
<evidence type="ECO:0000256" key="3">
    <source>
        <dbReference type="ARBA" id="ARBA00010429"/>
    </source>
</evidence>
<dbReference type="GO" id="GO:0046872">
    <property type="term" value="F:metal ion binding"/>
    <property type="evidence" value="ECO:0007669"/>
    <property type="project" value="UniProtKB-KW"/>
</dbReference>
<dbReference type="Pfam" id="PF03460">
    <property type="entry name" value="NIR_SIR_ferr"/>
    <property type="match status" value="2"/>
</dbReference>
<dbReference type="HOGENOM" id="CLU_001975_3_2_0"/>
<accession>Q7UNP0</accession>
<keyword evidence="8" id="KW-0408">Iron</keyword>
<dbReference type="FunCoup" id="Q7UNP0">
    <property type="interactions" value="197"/>
</dbReference>
<dbReference type="GO" id="GO:0020037">
    <property type="term" value="F:heme binding"/>
    <property type="evidence" value="ECO:0007669"/>
    <property type="project" value="InterPro"/>
</dbReference>
<reference evidence="12 13" key="1">
    <citation type="journal article" date="2003" name="Proc. Natl. Acad. Sci. U.S.A.">
        <title>Complete genome sequence of the marine planctomycete Pirellula sp. strain 1.</title>
        <authorList>
            <person name="Gloeckner F.O."/>
            <person name="Kube M."/>
            <person name="Bauer M."/>
            <person name="Teeling H."/>
            <person name="Lombardot T."/>
            <person name="Ludwig W."/>
            <person name="Gade D."/>
            <person name="Beck A."/>
            <person name="Borzym K."/>
            <person name="Heitmann K."/>
            <person name="Rabus R."/>
            <person name="Schlesner H."/>
            <person name="Amann R."/>
            <person name="Reinhardt R."/>
        </authorList>
    </citation>
    <scope>NUCLEOTIDE SEQUENCE [LARGE SCALE GENOMIC DNA]</scope>
    <source>
        <strain evidence="13">DSM 10527 / NCIMB 13988 / SH1</strain>
    </source>
</reference>
<gene>
    <name evidence="12" type="primary">sir</name>
    <name evidence="12" type="ordered locus">RB7465</name>
</gene>
<feature type="domain" description="Nitrite/Sulfite reductase ferredoxin-like" evidence="11">
    <location>
        <begin position="400"/>
        <end position="467"/>
    </location>
</feature>
<evidence type="ECO:0000256" key="1">
    <source>
        <dbReference type="ARBA" id="ARBA00001929"/>
    </source>
</evidence>
<name>Q7UNP0_RHOBA</name>
<dbReference type="GO" id="GO:0000103">
    <property type="term" value="P:sulfate assimilation"/>
    <property type="evidence" value="ECO:0000318"/>
    <property type="project" value="GO_Central"/>
</dbReference>
<dbReference type="FunFam" id="3.30.413.10:FF:000027">
    <property type="entry name" value="Sulfite reductase (NADPH)"/>
    <property type="match status" value="1"/>
</dbReference>
<dbReference type="PANTHER" id="PTHR11493">
    <property type="entry name" value="SULFITE REDUCTASE [NADPH] SUBUNIT BETA-RELATED"/>
    <property type="match status" value="1"/>
</dbReference>
<keyword evidence="5" id="KW-0349">Heme</keyword>
<dbReference type="SUPFAM" id="SSF56014">
    <property type="entry name" value="Nitrite and sulphite reductase 4Fe-4S domain-like"/>
    <property type="match status" value="2"/>
</dbReference>
<dbReference type="EMBL" id="BX294146">
    <property type="protein sequence ID" value="CAD75378.1"/>
    <property type="molecule type" value="Genomic_DNA"/>
</dbReference>
<dbReference type="InterPro" id="IPR006066">
    <property type="entry name" value="NO2/SO3_Rdtase_FeS/sirohaem_BS"/>
</dbReference>
<dbReference type="eggNOG" id="COG0155">
    <property type="taxonomic scope" value="Bacteria"/>
</dbReference>
<dbReference type="InterPro" id="IPR005117">
    <property type="entry name" value="NiRdtase/SiRdtase_haem-b_fer"/>
</dbReference>
<evidence type="ECO:0000313" key="13">
    <source>
        <dbReference type="Proteomes" id="UP000001025"/>
    </source>
</evidence>
<dbReference type="PANTHER" id="PTHR11493:SF47">
    <property type="entry name" value="SULFITE REDUCTASE [NADPH] SUBUNIT BETA"/>
    <property type="match status" value="1"/>
</dbReference>
<evidence type="ECO:0000256" key="8">
    <source>
        <dbReference type="ARBA" id="ARBA00023004"/>
    </source>
</evidence>
<dbReference type="KEGG" id="rba:RB7465"/>
<feature type="domain" description="Nitrite/Sulfite reductase ferredoxin-like" evidence="11">
    <location>
        <begin position="115"/>
        <end position="174"/>
    </location>
</feature>
<dbReference type="STRING" id="243090.RB7465"/>
<comment type="cofactor">
    <cofactor evidence="2">
        <name>[4Fe-4S] cluster</name>
        <dbReference type="ChEBI" id="CHEBI:49883"/>
    </cofactor>
</comment>
<dbReference type="Pfam" id="PF01077">
    <property type="entry name" value="NIR_SIR"/>
    <property type="match status" value="2"/>
</dbReference>
<dbReference type="GO" id="GO:0051539">
    <property type="term" value="F:4 iron, 4 sulfur cluster binding"/>
    <property type="evidence" value="ECO:0007669"/>
    <property type="project" value="UniProtKB-KW"/>
</dbReference>
<evidence type="ECO:0000256" key="2">
    <source>
        <dbReference type="ARBA" id="ARBA00001966"/>
    </source>
</evidence>
<dbReference type="PROSITE" id="PS00365">
    <property type="entry name" value="NIR_SIR"/>
    <property type="match status" value="1"/>
</dbReference>
<evidence type="ECO:0000259" key="10">
    <source>
        <dbReference type="Pfam" id="PF01077"/>
    </source>
</evidence>
<evidence type="ECO:0000256" key="7">
    <source>
        <dbReference type="ARBA" id="ARBA00023002"/>
    </source>
</evidence>
<protein>
    <submittedName>
        <fullName evidence="12">Sulfite reductase</fullName>
        <ecNumber evidence="12">1.8.7.1</ecNumber>
    </submittedName>
</protein>
<organism evidence="12 13">
    <name type="scientific">Rhodopirellula baltica (strain DSM 10527 / NCIMB 13988 / SH1)</name>
    <dbReference type="NCBI Taxonomy" id="243090"/>
    <lineage>
        <taxon>Bacteria</taxon>
        <taxon>Pseudomonadati</taxon>
        <taxon>Planctomycetota</taxon>
        <taxon>Planctomycetia</taxon>
        <taxon>Pirellulales</taxon>
        <taxon>Pirellulaceae</taxon>
        <taxon>Rhodopirellula</taxon>
    </lineage>
</organism>
<keyword evidence="7 12" id="KW-0560">Oxidoreductase</keyword>
<evidence type="ECO:0000259" key="11">
    <source>
        <dbReference type="Pfam" id="PF03460"/>
    </source>
</evidence>
<dbReference type="Gene3D" id="3.90.480.10">
    <property type="entry name" value="Sulfite Reductase Hemoprotein,Domain 2"/>
    <property type="match status" value="1"/>
</dbReference>
<comment type="cofactor">
    <cofactor evidence="1">
        <name>siroheme</name>
        <dbReference type="ChEBI" id="CHEBI:60052"/>
    </cofactor>
</comment>
<dbReference type="InterPro" id="IPR045854">
    <property type="entry name" value="NO2/SO3_Rdtase_4Fe4S_sf"/>
</dbReference>